<feature type="signal peptide" evidence="9">
    <location>
        <begin position="1"/>
        <end position="25"/>
    </location>
</feature>
<dbReference type="PANTHER" id="PTHR43690">
    <property type="entry name" value="NARDILYSIN"/>
    <property type="match status" value="1"/>
</dbReference>
<keyword evidence="13" id="KW-1185">Reference proteome</keyword>
<dbReference type="InterPro" id="IPR001431">
    <property type="entry name" value="Pept_M16_Zn_BS"/>
</dbReference>
<dbReference type="EMBL" id="FUZF01000001">
    <property type="protein sequence ID" value="SKB38768.1"/>
    <property type="molecule type" value="Genomic_DNA"/>
</dbReference>
<keyword evidence="5" id="KW-0378">Hydrolase</keyword>
<dbReference type="Pfam" id="PF00675">
    <property type="entry name" value="Peptidase_M16"/>
    <property type="match status" value="1"/>
</dbReference>
<dbReference type="AlphaFoldDB" id="A0A1T5AUS4"/>
<evidence type="ECO:0000259" key="11">
    <source>
        <dbReference type="Pfam" id="PF05193"/>
    </source>
</evidence>
<dbReference type="GO" id="GO:0006508">
    <property type="term" value="P:proteolysis"/>
    <property type="evidence" value="ECO:0007669"/>
    <property type="project" value="UniProtKB-KW"/>
</dbReference>
<proteinExistence type="inferred from homology"/>
<dbReference type="RefSeq" id="WP_079640555.1">
    <property type="nucleotide sequence ID" value="NZ_FUZF01000001.1"/>
</dbReference>
<evidence type="ECO:0000256" key="4">
    <source>
        <dbReference type="ARBA" id="ARBA00022723"/>
    </source>
</evidence>
<evidence type="ECO:0000256" key="8">
    <source>
        <dbReference type="RuleBase" id="RU004447"/>
    </source>
</evidence>
<evidence type="ECO:0000256" key="5">
    <source>
        <dbReference type="ARBA" id="ARBA00022801"/>
    </source>
</evidence>
<dbReference type="InterPro" id="IPR007863">
    <property type="entry name" value="Peptidase_M16_C"/>
</dbReference>
<dbReference type="InterPro" id="IPR011249">
    <property type="entry name" value="Metalloenz_LuxS/M16"/>
</dbReference>
<dbReference type="InterPro" id="IPR050626">
    <property type="entry name" value="Peptidase_M16"/>
</dbReference>
<evidence type="ECO:0000256" key="7">
    <source>
        <dbReference type="ARBA" id="ARBA00023049"/>
    </source>
</evidence>
<evidence type="ECO:0000259" key="10">
    <source>
        <dbReference type="Pfam" id="PF00675"/>
    </source>
</evidence>
<keyword evidence="4" id="KW-0479">Metal-binding</keyword>
<dbReference type="GO" id="GO:0004222">
    <property type="term" value="F:metalloendopeptidase activity"/>
    <property type="evidence" value="ECO:0007669"/>
    <property type="project" value="InterPro"/>
</dbReference>
<evidence type="ECO:0000313" key="13">
    <source>
        <dbReference type="Proteomes" id="UP000190150"/>
    </source>
</evidence>
<evidence type="ECO:0000256" key="1">
    <source>
        <dbReference type="ARBA" id="ARBA00001947"/>
    </source>
</evidence>
<dbReference type="Proteomes" id="UP000190150">
    <property type="component" value="Unassembled WGS sequence"/>
</dbReference>
<protein>
    <submittedName>
        <fullName evidence="12">Zinc protease</fullName>
    </submittedName>
</protein>
<dbReference type="InterPro" id="IPR011765">
    <property type="entry name" value="Pept_M16_N"/>
</dbReference>
<evidence type="ECO:0000256" key="3">
    <source>
        <dbReference type="ARBA" id="ARBA00022670"/>
    </source>
</evidence>
<feature type="domain" description="Peptidase M16 C-terminal" evidence="11">
    <location>
        <begin position="706"/>
        <end position="883"/>
    </location>
</feature>
<comment type="similarity">
    <text evidence="2 8">Belongs to the peptidase M16 family.</text>
</comment>
<feature type="chain" id="PRO_5013386927" evidence="9">
    <location>
        <begin position="26"/>
        <end position="955"/>
    </location>
</feature>
<evidence type="ECO:0000256" key="2">
    <source>
        <dbReference type="ARBA" id="ARBA00007261"/>
    </source>
</evidence>
<dbReference type="OrthoDB" id="9811314at2"/>
<reference evidence="13" key="1">
    <citation type="submission" date="2017-02" db="EMBL/GenBank/DDBJ databases">
        <authorList>
            <person name="Varghese N."/>
            <person name="Submissions S."/>
        </authorList>
    </citation>
    <scope>NUCLEOTIDE SEQUENCE [LARGE SCALE GENOMIC DNA]</scope>
    <source>
        <strain evidence="13">DSM 24091</strain>
    </source>
</reference>
<dbReference type="PANTHER" id="PTHR43690:SF34">
    <property type="entry name" value="ZINC PROTEASE PQQL-LIKE"/>
    <property type="match status" value="1"/>
</dbReference>
<organism evidence="12 13">
    <name type="scientific">Sphingobacterium nematocida</name>
    <dbReference type="NCBI Taxonomy" id="1513896"/>
    <lineage>
        <taxon>Bacteria</taxon>
        <taxon>Pseudomonadati</taxon>
        <taxon>Bacteroidota</taxon>
        <taxon>Sphingobacteriia</taxon>
        <taxon>Sphingobacteriales</taxon>
        <taxon>Sphingobacteriaceae</taxon>
        <taxon>Sphingobacterium</taxon>
    </lineage>
</organism>
<evidence type="ECO:0000256" key="9">
    <source>
        <dbReference type="SAM" id="SignalP"/>
    </source>
</evidence>
<dbReference type="SUPFAM" id="SSF63411">
    <property type="entry name" value="LuxS/MPP-like metallohydrolase"/>
    <property type="match status" value="3"/>
</dbReference>
<dbReference type="Gene3D" id="3.30.830.10">
    <property type="entry name" value="Metalloenzyme, LuxS/M16 peptidase-like"/>
    <property type="match status" value="4"/>
</dbReference>
<dbReference type="PROSITE" id="PS00143">
    <property type="entry name" value="INSULINASE"/>
    <property type="match status" value="1"/>
</dbReference>
<feature type="domain" description="Peptidase M16 C-terminal" evidence="11">
    <location>
        <begin position="225"/>
        <end position="317"/>
    </location>
</feature>
<evidence type="ECO:0000313" key="12">
    <source>
        <dbReference type="EMBL" id="SKB38768.1"/>
    </source>
</evidence>
<keyword evidence="6" id="KW-0862">Zinc</keyword>
<gene>
    <name evidence="12" type="ORF">SAMN05660841_00198</name>
</gene>
<keyword evidence="7" id="KW-0482">Metalloprotease</keyword>
<name>A0A1T5AUS4_9SPHI</name>
<evidence type="ECO:0000256" key="6">
    <source>
        <dbReference type="ARBA" id="ARBA00022833"/>
    </source>
</evidence>
<keyword evidence="3 12" id="KW-0645">Protease</keyword>
<dbReference type="GO" id="GO:0046872">
    <property type="term" value="F:metal ion binding"/>
    <property type="evidence" value="ECO:0007669"/>
    <property type="project" value="UniProtKB-KW"/>
</dbReference>
<sequence length="955" mass="108617">MMNRSNYRLLFVAAAFTFQAIQALYAQTKPTIQALKSESKHQVTESDLKLDPSVRKGRLNNGFTYYIRQNKTKVGSADFTLVNKVGSVNEKEHERGLAHFVEHMAFNGTRNFPGNGIIDYLQQQGVRFGNDLNAYTGFEETVYLFPLSTNKKEVIERGLQVMRDWAGDISFDQTELDAERGVILEEKRATNSLGKRVMEKILPISTNNSIFGSRLPIGTEEVLKNFTRKDIVNFYETWYRPDRQAIIVVGDIQVDEIEAMIKEKFADLKIKNSNPVVERGPIVLAGQKQFLVVTDPENTNENVQINIKNKSYVLNSVANYRYAAMESLWLNMLRNRFMNIASNTSTAPYKNIIMYYGDAMGDLKATTLSLFPKEGLLRESVIDGWKEFLRLKKFAFSPEEYKIAEEQIKATYERMVADGDKSLSSSYTDKYKLDFLKGRVAMSTRDEQQLCIQVLQSISLQDIQAKMTEWLKDEDWDVILTANEKDKNTLPGKSQFFSWLDEATKEQLTPYQNEKEVSTLMDATNLKGGEIITRKELPEYGVTELLLGNGATVVLKPTSFKHNEILIRAASLGGLSLLSENDFKVGKYVGSFYGNAGVNGISVPILGRMQQNNKFAMRPYLQDLEEGLDGGSGRASLEQVLQLMYLRFTKPELDKISYEKSMELIRTTVQDQYKSPNKVFSDTLSTVLTNNNVRHQPILLADLDKFDLDRIESIYKERFKDAADFTFFIVGNFEVDSIQGLITKYIGSLPSQNKKETYAPPAIDWHKGAIQKKVYAGLEDKATVVLYFGDTFQNNPLEKLRLRALESALKAKMLSRLRERESGVYSPAVSMSLATLPKERFTMNISFVCSPENVDHLIQAAKEEIATLQQEPIAQESLDKFKKERLVLLNDADKNNSFWMEALRAKYLHGIPVLDVAEEKQLIDRLTVELVQQAAKTYLPLHETKEFVLLPTTQQ</sequence>
<keyword evidence="9" id="KW-0732">Signal</keyword>
<dbReference type="STRING" id="1513896.SAMN05660841_00198"/>
<comment type="cofactor">
    <cofactor evidence="1">
        <name>Zn(2+)</name>
        <dbReference type="ChEBI" id="CHEBI:29105"/>
    </cofactor>
</comment>
<dbReference type="Pfam" id="PF05193">
    <property type="entry name" value="Peptidase_M16_C"/>
    <property type="match status" value="2"/>
</dbReference>
<accession>A0A1T5AUS4</accession>
<feature type="domain" description="Peptidase M16 N-terminal" evidence="10">
    <location>
        <begin position="70"/>
        <end position="202"/>
    </location>
</feature>